<dbReference type="EMBL" id="RJMB01000035">
    <property type="protein sequence ID" value="RNL80713.1"/>
    <property type="molecule type" value="Genomic_DNA"/>
</dbReference>
<dbReference type="Gene3D" id="1.10.1220.10">
    <property type="entry name" value="Met repressor-like"/>
    <property type="match status" value="1"/>
</dbReference>
<protein>
    <submittedName>
        <fullName evidence="2">Uncharacterized protein</fullName>
    </submittedName>
</protein>
<name>A0A3N0DZ05_9ACTN</name>
<dbReference type="InterPro" id="IPR013321">
    <property type="entry name" value="Arc_rbn_hlx_hlx"/>
</dbReference>
<sequence length="98" mass="10612">MGKVPRNRPGAASTLQPEVEPINTGGSTATSETPARPRPREEPWEQLGTYVPSDVARALRMHAAADRVEIRDVVTAALRAYPDLAPYLTSKQDSQNAS</sequence>
<keyword evidence="3" id="KW-1185">Reference proteome</keyword>
<feature type="region of interest" description="Disordered" evidence="1">
    <location>
        <begin position="1"/>
        <end position="48"/>
    </location>
</feature>
<reference evidence="2 3" key="1">
    <citation type="submission" date="2018-11" db="EMBL/GenBank/DDBJ databases">
        <title>The genome draft of YIM 96095.</title>
        <authorList>
            <person name="Tang S.-K."/>
            <person name="Chunyu W.-X."/>
            <person name="Feng Y.-Z."/>
        </authorList>
    </citation>
    <scope>NUCLEOTIDE SEQUENCE [LARGE SCALE GENOMIC DNA]</scope>
    <source>
        <strain evidence="2 3">YIM 96095</strain>
    </source>
</reference>
<comment type="caution">
    <text evidence="2">The sequence shown here is derived from an EMBL/GenBank/DDBJ whole genome shotgun (WGS) entry which is preliminary data.</text>
</comment>
<dbReference type="RefSeq" id="WP_123203448.1">
    <property type="nucleotide sequence ID" value="NZ_RJMB01000035.1"/>
</dbReference>
<gene>
    <name evidence="2" type="ORF">EFW17_22530</name>
</gene>
<evidence type="ECO:0000313" key="3">
    <source>
        <dbReference type="Proteomes" id="UP000269198"/>
    </source>
</evidence>
<proteinExistence type="predicted"/>
<evidence type="ECO:0000256" key="1">
    <source>
        <dbReference type="SAM" id="MobiDB-lite"/>
    </source>
</evidence>
<accession>A0A3N0DZ05</accession>
<dbReference type="GO" id="GO:0006355">
    <property type="term" value="P:regulation of DNA-templated transcription"/>
    <property type="evidence" value="ECO:0007669"/>
    <property type="project" value="InterPro"/>
</dbReference>
<dbReference type="AlphaFoldDB" id="A0A3N0DZ05"/>
<evidence type="ECO:0000313" key="2">
    <source>
        <dbReference type="EMBL" id="RNL80713.1"/>
    </source>
</evidence>
<dbReference type="Proteomes" id="UP000269198">
    <property type="component" value="Unassembled WGS sequence"/>
</dbReference>
<organism evidence="2 3">
    <name type="scientific">Halostreptopolyspora alba</name>
    <dbReference type="NCBI Taxonomy" id="2487137"/>
    <lineage>
        <taxon>Bacteria</taxon>
        <taxon>Bacillati</taxon>
        <taxon>Actinomycetota</taxon>
        <taxon>Actinomycetes</taxon>
        <taxon>Streptosporangiales</taxon>
        <taxon>Nocardiopsidaceae</taxon>
        <taxon>Halostreptopolyspora</taxon>
    </lineage>
</organism>